<dbReference type="Gene3D" id="3.40.250.10">
    <property type="entry name" value="Rhodanese-like domain"/>
    <property type="match status" value="1"/>
</dbReference>
<keyword evidence="3" id="KW-1185">Reference proteome</keyword>
<dbReference type="RefSeq" id="WP_180283620.1">
    <property type="nucleotide sequence ID" value="NZ_JABFDB010000014.1"/>
</dbReference>
<dbReference type="Pfam" id="PF09828">
    <property type="entry name" value="ChrB_C"/>
    <property type="match status" value="1"/>
</dbReference>
<comment type="caution">
    <text evidence="2">The sequence shown here is derived from an EMBL/GenBank/DDBJ whole genome shotgun (WGS) entry which is preliminary data.</text>
</comment>
<dbReference type="InterPro" id="IPR018634">
    <property type="entry name" value="ChrB_C"/>
</dbReference>
<reference evidence="2 3" key="1">
    <citation type="submission" date="2020-05" db="EMBL/GenBank/DDBJ databases">
        <title>Azospirillum oleiclasticum sp. nov, a nitrogen-fixing and heavy crude oil-emulsifying bacterium isolated from the crude oil of Yumen Oilfield.</title>
        <authorList>
            <person name="Wu D."/>
            <person name="Cai M."/>
            <person name="Zhang X."/>
        </authorList>
    </citation>
    <scope>NUCLEOTIDE SEQUENCE [LARGE SCALE GENOMIC DNA]</scope>
    <source>
        <strain evidence="2 3">ROY-1-1-2</strain>
    </source>
</reference>
<protein>
    <submittedName>
        <fullName evidence="2">Sulfurtransferase</fullName>
    </submittedName>
</protein>
<dbReference type="SMART" id="SM00450">
    <property type="entry name" value="RHOD"/>
    <property type="match status" value="1"/>
</dbReference>
<organism evidence="2 3">
    <name type="scientific">Azospirillum oleiclasticum</name>
    <dbReference type="NCBI Taxonomy" id="2735135"/>
    <lineage>
        <taxon>Bacteria</taxon>
        <taxon>Pseudomonadati</taxon>
        <taxon>Pseudomonadota</taxon>
        <taxon>Alphaproteobacteria</taxon>
        <taxon>Rhodospirillales</taxon>
        <taxon>Azospirillaceae</taxon>
        <taxon>Azospirillum</taxon>
    </lineage>
</organism>
<accession>A0ABX2TFP0</accession>
<dbReference type="EMBL" id="JABFDB010000014">
    <property type="protein sequence ID" value="NYZ21844.1"/>
    <property type="molecule type" value="Genomic_DNA"/>
</dbReference>
<dbReference type="InterPro" id="IPR001763">
    <property type="entry name" value="Rhodanese-like_dom"/>
</dbReference>
<dbReference type="SUPFAM" id="SSF52821">
    <property type="entry name" value="Rhodanese/Cell cycle control phosphatase"/>
    <property type="match status" value="1"/>
</dbReference>
<evidence type="ECO:0000259" key="1">
    <source>
        <dbReference type="PROSITE" id="PS50206"/>
    </source>
</evidence>
<dbReference type="PROSITE" id="PS50206">
    <property type="entry name" value="RHODANESE_3"/>
    <property type="match status" value="1"/>
</dbReference>
<gene>
    <name evidence="2" type="ORF">HND93_19190</name>
</gene>
<dbReference type="InterPro" id="IPR036873">
    <property type="entry name" value="Rhodanese-like_dom_sf"/>
</dbReference>
<proteinExistence type="predicted"/>
<dbReference type="Pfam" id="PF00581">
    <property type="entry name" value="Rhodanese"/>
    <property type="match status" value="1"/>
</dbReference>
<dbReference type="Proteomes" id="UP000584642">
    <property type="component" value="Unassembled WGS sequence"/>
</dbReference>
<feature type="domain" description="Rhodanese" evidence="1">
    <location>
        <begin position="18"/>
        <end position="107"/>
    </location>
</feature>
<evidence type="ECO:0000313" key="3">
    <source>
        <dbReference type="Proteomes" id="UP000584642"/>
    </source>
</evidence>
<evidence type="ECO:0000313" key="2">
    <source>
        <dbReference type="EMBL" id="NYZ21844.1"/>
    </source>
</evidence>
<sequence>MPSPDTITSAQLARMIGLPDAPAVLDVRDDADFGADPRGLPAAVRRDHRSVADWAPAFAGRRAVVVCQRGLKLSQGVAAWLRHAGASAETLEGGFEAWAAAGGPLVRPDALPPRDARGRTVWVTRVRPKVDRIACPWLIRRFVDPAAVFLFVAPSEVMAVAERFGAVPFDIEGAFWSHRGEACTFDVMLEEFGLRSEALERLAAIVRGADTARLDLAPQAAGLLAASLGLSRMHRDDLAQLEAGMTLYDAFYRWCRDAVGEAHNWPSPQDPATAERRP</sequence>
<name>A0ABX2TFP0_9PROT</name>